<feature type="region of interest" description="Disordered" evidence="1">
    <location>
        <begin position="1"/>
        <end position="52"/>
    </location>
</feature>
<name>A0A371DL53_9APHY</name>
<reference evidence="2 3" key="1">
    <citation type="journal article" date="2018" name="Biotechnol. Biofuels">
        <title>Integrative visual omics of the white-rot fungus Polyporus brumalis exposes the biotechnological potential of its oxidative enzymes for delignifying raw plant biomass.</title>
        <authorList>
            <person name="Miyauchi S."/>
            <person name="Rancon A."/>
            <person name="Drula E."/>
            <person name="Hage H."/>
            <person name="Chaduli D."/>
            <person name="Favel A."/>
            <person name="Grisel S."/>
            <person name="Henrissat B."/>
            <person name="Herpoel-Gimbert I."/>
            <person name="Ruiz-Duenas F.J."/>
            <person name="Chevret D."/>
            <person name="Hainaut M."/>
            <person name="Lin J."/>
            <person name="Wang M."/>
            <person name="Pangilinan J."/>
            <person name="Lipzen A."/>
            <person name="Lesage-Meessen L."/>
            <person name="Navarro D."/>
            <person name="Riley R."/>
            <person name="Grigoriev I.V."/>
            <person name="Zhou S."/>
            <person name="Raouche S."/>
            <person name="Rosso M.N."/>
        </authorList>
    </citation>
    <scope>NUCLEOTIDE SEQUENCE [LARGE SCALE GENOMIC DNA]</scope>
    <source>
        <strain evidence="2 3">BRFM 1820</strain>
    </source>
</reference>
<dbReference type="AlphaFoldDB" id="A0A371DL53"/>
<sequence length="160" mass="16823">MDSRPKNIPTSPMPNQRAHSPTAPPKIRDLPSGTTADLSSGGAPPTYRSLRRNHQTTVVPTCCVNFGGTSPGLPAGFTRAGNSLLFPALRLPSEGTEGSLHVKRPPDSIHPRSVDLCATNTSCAALCTTMLVPEHCARFPGPTTKLPWLSASHIAPDVPG</sequence>
<proteinExistence type="predicted"/>
<evidence type="ECO:0000256" key="1">
    <source>
        <dbReference type="SAM" id="MobiDB-lite"/>
    </source>
</evidence>
<organism evidence="2 3">
    <name type="scientific">Lentinus brumalis</name>
    <dbReference type="NCBI Taxonomy" id="2498619"/>
    <lineage>
        <taxon>Eukaryota</taxon>
        <taxon>Fungi</taxon>
        <taxon>Dikarya</taxon>
        <taxon>Basidiomycota</taxon>
        <taxon>Agaricomycotina</taxon>
        <taxon>Agaricomycetes</taxon>
        <taxon>Polyporales</taxon>
        <taxon>Polyporaceae</taxon>
        <taxon>Lentinus</taxon>
    </lineage>
</organism>
<feature type="compositionally biased region" description="Polar residues" evidence="1">
    <location>
        <begin position="8"/>
        <end position="19"/>
    </location>
</feature>
<evidence type="ECO:0000313" key="2">
    <source>
        <dbReference type="EMBL" id="RDX53257.1"/>
    </source>
</evidence>
<evidence type="ECO:0000313" key="3">
    <source>
        <dbReference type="Proteomes" id="UP000256964"/>
    </source>
</evidence>
<dbReference type="EMBL" id="KZ857388">
    <property type="protein sequence ID" value="RDX53257.1"/>
    <property type="molecule type" value="Genomic_DNA"/>
</dbReference>
<keyword evidence="3" id="KW-1185">Reference proteome</keyword>
<protein>
    <submittedName>
        <fullName evidence="2">Uncharacterized protein</fullName>
    </submittedName>
</protein>
<gene>
    <name evidence="2" type="ORF">OH76DRAFT_1399886</name>
</gene>
<accession>A0A371DL53</accession>
<dbReference type="Proteomes" id="UP000256964">
    <property type="component" value="Unassembled WGS sequence"/>
</dbReference>